<evidence type="ECO:0000256" key="5">
    <source>
        <dbReference type="SAM" id="Phobius"/>
    </source>
</evidence>
<dbReference type="EMBL" id="LDAU01000114">
    <property type="protein sequence ID" value="KRX04554.1"/>
    <property type="molecule type" value="Genomic_DNA"/>
</dbReference>
<feature type="transmembrane region" description="Helical" evidence="5">
    <location>
        <begin position="102"/>
        <end position="121"/>
    </location>
</feature>
<dbReference type="SUPFAM" id="SSF103473">
    <property type="entry name" value="MFS general substrate transporter"/>
    <property type="match status" value="1"/>
</dbReference>
<dbReference type="Gene3D" id="1.20.1250.20">
    <property type="entry name" value="MFS general substrate transporter like domains"/>
    <property type="match status" value="1"/>
</dbReference>
<feature type="transmembrane region" description="Helical" evidence="5">
    <location>
        <begin position="198"/>
        <end position="215"/>
    </location>
</feature>
<reference evidence="6 7" key="1">
    <citation type="journal article" date="2015" name="Sci. Rep.">
        <title>Genome of the facultative scuticociliatosis pathogen Pseudocohnilembus persalinus provides insight into its virulence through horizontal gene transfer.</title>
        <authorList>
            <person name="Xiong J."/>
            <person name="Wang G."/>
            <person name="Cheng J."/>
            <person name="Tian M."/>
            <person name="Pan X."/>
            <person name="Warren A."/>
            <person name="Jiang C."/>
            <person name="Yuan D."/>
            <person name="Miao W."/>
        </authorList>
    </citation>
    <scope>NUCLEOTIDE SEQUENCE [LARGE SCALE GENOMIC DNA]</scope>
    <source>
        <strain evidence="6">36N120E</strain>
    </source>
</reference>
<organism evidence="6 7">
    <name type="scientific">Pseudocohnilembus persalinus</name>
    <name type="common">Ciliate</name>
    <dbReference type="NCBI Taxonomy" id="266149"/>
    <lineage>
        <taxon>Eukaryota</taxon>
        <taxon>Sar</taxon>
        <taxon>Alveolata</taxon>
        <taxon>Ciliophora</taxon>
        <taxon>Intramacronucleata</taxon>
        <taxon>Oligohymenophorea</taxon>
        <taxon>Scuticociliatia</taxon>
        <taxon>Philasterida</taxon>
        <taxon>Pseudocohnilembidae</taxon>
        <taxon>Pseudocohnilembus</taxon>
    </lineage>
</organism>
<evidence type="ECO:0000256" key="3">
    <source>
        <dbReference type="ARBA" id="ARBA00022989"/>
    </source>
</evidence>
<dbReference type="Proteomes" id="UP000054937">
    <property type="component" value="Unassembled WGS sequence"/>
</dbReference>
<proteinExistence type="predicted"/>
<keyword evidence="7" id="KW-1185">Reference proteome</keyword>
<evidence type="ECO:0000313" key="7">
    <source>
        <dbReference type="Proteomes" id="UP000054937"/>
    </source>
</evidence>
<dbReference type="GO" id="GO:0008521">
    <property type="term" value="F:acetyl-CoA transmembrane transporter activity"/>
    <property type="evidence" value="ECO:0007669"/>
    <property type="project" value="InterPro"/>
</dbReference>
<dbReference type="GO" id="GO:0016020">
    <property type="term" value="C:membrane"/>
    <property type="evidence" value="ECO:0007669"/>
    <property type="project" value="UniProtKB-SubCell"/>
</dbReference>
<evidence type="ECO:0000256" key="1">
    <source>
        <dbReference type="ARBA" id="ARBA00004141"/>
    </source>
</evidence>
<evidence type="ECO:0000313" key="6">
    <source>
        <dbReference type="EMBL" id="KRX04554.1"/>
    </source>
</evidence>
<sequence>MQYPKQHYNQFHDDLEFQILEREPQAKKPIIIRNQASLNIIEQQQQENFYNQNHIEKIDISHNNGIQLELQKIKIEKHMQIQKLASFQEEDDKQYIQKSDTCNYFLLGFLYLYQGLIIGFIEGSIPIILIQSGASFAQLGILSFTGYPWSFQMLSAPIFDTYYSRSFGKRKTYLIPLQLTSSIILIATSFYINNLIETQNIGLLFIIGVSLEYIYSVQDITVGGWALTLLKPENVHMASSCQQIGQTLGSTLAYTGYIWLNSPQKLNQYLGTDIQEPILDPQRFFTISSVLIFIGTFYVMFFKKEEMAEDHCKNYEKEKQNRKGLFDNLRKLKGFYTNPNLRILIFYRLIMPLSTAPIDNLSDLILLKKGKL</sequence>
<evidence type="ECO:0000256" key="2">
    <source>
        <dbReference type="ARBA" id="ARBA00022692"/>
    </source>
</evidence>
<dbReference type="PANTHER" id="PTHR12778:SF9">
    <property type="entry name" value="ACETYL-COENZYME A TRANSPORTER 1"/>
    <property type="match status" value="1"/>
</dbReference>
<evidence type="ECO:0000256" key="4">
    <source>
        <dbReference type="ARBA" id="ARBA00023136"/>
    </source>
</evidence>
<dbReference type="InterPro" id="IPR024371">
    <property type="entry name" value="AcetylCoA_trans_1-like"/>
</dbReference>
<feature type="transmembrane region" description="Helical" evidence="5">
    <location>
        <begin position="284"/>
        <end position="302"/>
    </location>
</feature>
<dbReference type="InterPro" id="IPR036259">
    <property type="entry name" value="MFS_trans_sf"/>
</dbReference>
<comment type="caution">
    <text evidence="6">The sequence shown here is derived from an EMBL/GenBank/DDBJ whole genome shotgun (WGS) entry which is preliminary data.</text>
</comment>
<dbReference type="InParanoid" id="A0A0V0QRC8"/>
<dbReference type="InterPro" id="IPR004752">
    <property type="entry name" value="AmpG_permease/AT-1"/>
</dbReference>
<dbReference type="AlphaFoldDB" id="A0A0V0QRC8"/>
<keyword evidence="3 5" id="KW-1133">Transmembrane helix</keyword>
<dbReference type="OrthoDB" id="6415790at2759"/>
<accession>A0A0V0QRC8</accession>
<name>A0A0V0QRC8_PSEPJ</name>
<keyword evidence="4 5" id="KW-0472">Membrane</keyword>
<protein>
    <submittedName>
        <fullName evidence="6">Major facilitator superfamily domain, general substrate transporter</fullName>
    </submittedName>
</protein>
<keyword evidence="2 5" id="KW-0812">Transmembrane</keyword>
<dbReference type="PANTHER" id="PTHR12778">
    <property type="entry name" value="SOLUTE CARRIER FAMILY 33 ACETYL-COA TRANSPORTER -RELATED"/>
    <property type="match status" value="1"/>
</dbReference>
<comment type="subcellular location">
    <subcellularLocation>
        <location evidence="1">Membrane</location>
        <topology evidence="1">Multi-pass membrane protein</topology>
    </subcellularLocation>
</comment>
<dbReference type="Pfam" id="PF13000">
    <property type="entry name" value="Acatn"/>
    <property type="match status" value="1"/>
</dbReference>
<gene>
    <name evidence="6" type="ORF">PPERSA_04369</name>
</gene>
<dbReference type="GO" id="GO:0035348">
    <property type="term" value="P:acetyl-CoA transmembrane transport"/>
    <property type="evidence" value="ECO:0007669"/>
    <property type="project" value="InterPro"/>
</dbReference>
<feature type="transmembrane region" description="Helical" evidence="5">
    <location>
        <begin position="172"/>
        <end position="192"/>
    </location>
</feature>